<name>A0ABS4SWH5_9PROT</name>
<gene>
    <name evidence="1" type="ORF">J2851_006241</name>
</gene>
<sequence length="161" mass="16525">MPQAVVLGEALGAFLMEGVSVLVSSSDAGNRPALGRALGCRLSADRRMVTVYVAAVPCADLLAAIGQTGRIAVAVSKPSTHRSVQIKGQDARLVPCEADTADVIARKIDAFTEDVVGIGFTEALVRTLMDHDPADVVAVAFTPSGVFDQTPGPNAGNAIAP</sequence>
<organism evidence="1 2">
    <name type="scientific">Azospirillum rugosum</name>
    <dbReference type="NCBI Taxonomy" id="416170"/>
    <lineage>
        <taxon>Bacteria</taxon>
        <taxon>Pseudomonadati</taxon>
        <taxon>Pseudomonadota</taxon>
        <taxon>Alphaproteobacteria</taxon>
        <taxon>Rhodospirillales</taxon>
        <taxon>Azospirillaceae</taxon>
        <taxon>Azospirillum</taxon>
    </lineage>
</organism>
<keyword evidence="2" id="KW-1185">Reference proteome</keyword>
<evidence type="ECO:0000313" key="2">
    <source>
        <dbReference type="Proteomes" id="UP000781958"/>
    </source>
</evidence>
<reference evidence="1 2" key="1">
    <citation type="submission" date="2021-03" db="EMBL/GenBank/DDBJ databases">
        <title>Genomic Encyclopedia of Type Strains, Phase III (KMG-III): the genomes of soil and plant-associated and newly described type strains.</title>
        <authorList>
            <person name="Whitman W."/>
        </authorList>
    </citation>
    <scope>NUCLEOTIDE SEQUENCE [LARGE SCALE GENOMIC DNA]</scope>
    <source>
        <strain evidence="1 2">IMMIB AFH-6</strain>
    </source>
</reference>
<proteinExistence type="predicted"/>
<comment type="caution">
    <text evidence="1">The sequence shown here is derived from an EMBL/GenBank/DDBJ whole genome shotgun (WGS) entry which is preliminary data.</text>
</comment>
<protein>
    <submittedName>
        <fullName evidence="1">Uncharacterized protein</fullName>
    </submittedName>
</protein>
<dbReference type="RefSeq" id="WP_209771559.1">
    <property type="nucleotide sequence ID" value="NZ_JAGINP010000031.1"/>
</dbReference>
<dbReference type="Proteomes" id="UP000781958">
    <property type="component" value="Unassembled WGS sequence"/>
</dbReference>
<dbReference type="InterPro" id="IPR012349">
    <property type="entry name" value="Split_barrel_FMN-bd"/>
</dbReference>
<dbReference type="Gene3D" id="2.30.110.10">
    <property type="entry name" value="Electron Transport, Fmn-binding Protein, Chain A"/>
    <property type="match status" value="1"/>
</dbReference>
<dbReference type="EMBL" id="JAGINP010000031">
    <property type="protein sequence ID" value="MBP2296423.1"/>
    <property type="molecule type" value="Genomic_DNA"/>
</dbReference>
<evidence type="ECO:0000313" key="1">
    <source>
        <dbReference type="EMBL" id="MBP2296423.1"/>
    </source>
</evidence>
<accession>A0ABS4SWH5</accession>